<keyword evidence="1" id="KW-0732">Signal</keyword>
<keyword evidence="3" id="KW-1185">Reference proteome</keyword>
<evidence type="ECO:0000313" key="2">
    <source>
        <dbReference type="EMBL" id="EHK16295.1"/>
    </source>
</evidence>
<proteinExistence type="predicted"/>
<feature type="chain" id="PRO_5003524276" evidence="1">
    <location>
        <begin position="21"/>
        <end position="240"/>
    </location>
</feature>
<comment type="caution">
    <text evidence="2">The sequence shown here is derived from an EMBL/GenBank/DDBJ whole genome shotgun (WGS) entry which is preliminary data.</text>
</comment>
<evidence type="ECO:0000256" key="1">
    <source>
        <dbReference type="SAM" id="SignalP"/>
    </source>
</evidence>
<dbReference type="VEuPathDB" id="FungiDB:TRIVIDRAFT_64898"/>
<dbReference type="STRING" id="413071.G9NBU2"/>
<feature type="signal peptide" evidence="1">
    <location>
        <begin position="1"/>
        <end position="20"/>
    </location>
</feature>
<name>G9NBU2_HYPVG</name>
<sequence length="240" mass="24458">MKSFLVAVSSAAILLTSASALPTTHLPRQDDSCFIRIKNGDGDASVGVSILANALFSTINNRQVNAGVNAQAVTSGCICQAFSDAAGTLKLGGIFDDHTLASFTDASSGEVDSTADQAVPIGSFCCVTTPNTEPVCSRSGTWTPPPPPPPTRTVRVQINSVDDSAVQIEVPADGSPFATSFNIANAVEIVDIEGSNQGTCQAFSDEAGTIAVGSPFGTDLVFLNGGAAASILSLRCNLSS</sequence>
<protein>
    <submittedName>
        <fullName evidence="2">Uncharacterized protein</fullName>
    </submittedName>
</protein>
<evidence type="ECO:0000313" key="3">
    <source>
        <dbReference type="Proteomes" id="UP000007115"/>
    </source>
</evidence>
<dbReference type="EMBL" id="ABDF02000091">
    <property type="protein sequence ID" value="EHK16295.1"/>
    <property type="molecule type" value="Genomic_DNA"/>
</dbReference>
<accession>G9NBU2</accession>
<organism evidence="2 3">
    <name type="scientific">Hypocrea virens (strain Gv29-8 / FGSC 10586)</name>
    <name type="common">Gliocladium virens</name>
    <name type="synonym">Trichoderma virens</name>
    <dbReference type="NCBI Taxonomy" id="413071"/>
    <lineage>
        <taxon>Eukaryota</taxon>
        <taxon>Fungi</taxon>
        <taxon>Dikarya</taxon>
        <taxon>Ascomycota</taxon>
        <taxon>Pezizomycotina</taxon>
        <taxon>Sordariomycetes</taxon>
        <taxon>Hypocreomycetidae</taxon>
        <taxon>Hypocreales</taxon>
        <taxon>Hypocreaceae</taxon>
        <taxon>Trichoderma</taxon>
    </lineage>
</organism>
<dbReference type="RefSeq" id="XP_013950488.1">
    <property type="nucleotide sequence ID" value="XM_014095013.1"/>
</dbReference>
<dbReference type="AlphaFoldDB" id="G9NBU2"/>
<dbReference type="OMA" id="GGIFDDH"/>
<dbReference type="GeneID" id="25796641"/>
<reference evidence="2 3" key="1">
    <citation type="journal article" date="2011" name="Genome Biol.">
        <title>Comparative genome sequence analysis underscores mycoparasitism as the ancestral life style of Trichoderma.</title>
        <authorList>
            <person name="Kubicek C.P."/>
            <person name="Herrera-Estrella A."/>
            <person name="Seidl-Seiboth V."/>
            <person name="Martinez D.A."/>
            <person name="Druzhinina I.S."/>
            <person name="Thon M."/>
            <person name="Zeilinger S."/>
            <person name="Casas-Flores S."/>
            <person name="Horwitz B.A."/>
            <person name="Mukherjee P.K."/>
            <person name="Mukherjee M."/>
            <person name="Kredics L."/>
            <person name="Alcaraz L.D."/>
            <person name="Aerts A."/>
            <person name="Antal Z."/>
            <person name="Atanasova L."/>
            <person name="Cervantes-Badillo M.G."/>
            <person name="Challacombe J."/>
            <person name="Chertkov O."/>
            <person name="McCluskey K."/>
            <person name="Coulpier F."/>
            <person name="Deshpande N."/>
            <person name="von Doehren H."/>
            <person name="Ebbole D.J."/>
            <person name="Esquivel-Naranjo E.U."/>
            <person name="Fekete E."/>
            <person name="Flipphi M."/>
            <person name="Glaser F."/>
            <person name="Gomez-Rodriguez E.Y."/>
            <person name="Gruber S."/>
            <person name="Han C."/>
            <person name="Henrissat B."/>
            <person name="Hermosa R."/>
            <person name="Hernandez-Onate M."/>
            <person name="Karaffa L."/>
            <person name="Kosti I."/>
            <person name="Le Crom S."/>
            <person name="Lindquist E."/>
            <person name="Lucas S."/>
            <person name="Luebeck M."/>
            <person name="Luebeck P.S."/>
            <person name="Margeot A."/>
            <person name="Metz B."/>
            <person name="Misra M."/>
            <person name="Nevalainen H."/>
            <person name="Omann M."/>
            <person name="Packer N."/>
            <person name="Perrone G."/>
            <person name="Uresti-Rivera E.E."/>
            <person name="Salamov A."/>
            <person name="Schmoll M."/>
            <person name="Seiboth B."/>
            <person name="Shapiro H."/>
            <person name="Sukno S."/>
            <person name="Tamayo-Ramos J.A."/>
            <person name="Tisch D."/>
            <person name="Wiest A."/>
            <person name="Wilkinson H.H."/>
            <person name="Zhang M."/>
            <person name="Coutinho P.M."/>
            <person name="Kenerley C.M."/>
            <person name="Monte E."/>
            <person name="Baker S.E."/>
            <person name="Grigoriev I.V."/>
        </authorList>
    </citation>
    <scope>NUCLEOTIDE SEQUENCE [LARGE SCALE GENOMIC DNA]</scope>
    <source>
        <strain evidence="3">Gv29-8 / FGSC 10586</strain>
    </source>
</reference>
<dbReference type="Proteomes" id="UP000007115">
    <property type="component" value="Unassembled WGS sequence"/>
</dbReference>
<gene>
    <name evidence="2" type="ORF">TRIVIDRAFT_64898</name>
</gene>
<dbReference type="HOGENOM" id="CLU_1170940_0_0_1"/>
<dbReference type="OrthoDB" id="4188529at2759"/>
<dbReference type="InParanoid" id="G9NBU2"/>